<evidence type="ECO:0000256" key="7">
    <source>
        <dbReference type="ARBA" id="ARBA00023136"/>
    </source>
</evidence>
<keyword evidence="3" id="KW-0328">Glycosyltransferase</keyword>
<feature type="transmembrane region" description="Helical" evidence="8">
    <location>
        <begin position="127"/>
        <end position="158"/>
    </location>
</feature>
<keyword evidence="2" id="KW-1003">Cell membrane</keyword>
<comment type="subcellular location">
    <subcellularLocation>
        <location evidence="1">Cell membrane</location>
        <topology evidence="1">Multi-pass membrane protein</topology>
    </subcellularLocation>
</comment>
<dbReference type="PANTHER" id="PTHR33908">
    <property type="entry name" value="MANNOSYLTRANSFERASE YKCB-RELATED"/>
    <property type="match status" value="1"/>
</dbReference>
<evidence type="ECO:0000256" key="5">
    <source>
        <dbReference type="ARBA" id="ARBA00022692"/>
    </source>
</evidence>
<dbReference type="EMBL" id="MGEF01000018">
    <property type="protein sequence ID" value="OGL79114.1"/>
    <property type="molecule type" value="Genomic_DNA"/>
</dbReference>
<feature type="transmembrane region" description="Helical" evidence="8">
    <location>
        <begin position="328"/>
        <end position="347"/>
    </location>
</feature>
<feature type="transmembrane region" description="Helical" evidence="8">
    <location>
        <begin position="211"/>
        <end position="232"/>
    </location>
</feature>
<sequence length="536" mass="59947">MFQRKYTAAIIGVIFLALILRVSAPFPADLLGDEATYMFRSVGYFDHLFSQLQTTPYQWFETPPWWTLLSFHDHPPLSFAWYFAAFRMFGADSSVVRIMPVLMGLISVGLVTLIAHRMGGRRAGVAAGILAAVASGMIWISRVALLEGAMIPLVLAAFFATLRAQDNKRWWIGACIFFGGALLTKYTAIFLAPALITTGAGLWRSNKNRTFLLYGFLTLLLILAPVIVYNVMLLRTRGHPDYQVSRLLQITTSDWREDFSHGRSVNLWEAVVGVSDMVSYAGAGVFLTAIVWLAYVQRKRKQSCRGALLVALGSLFAGAAWVGPDNRFTVPLVPFFCIAAGVAWSDVMDRIRRVSYRALMRIAASAMLLTLIAYSVNTHVRASPRGSEGVTYSSARVKNYGYEQLDRYLLRVYAQRDSIADLWEFGAGETLYIYDSNMNYFPRLWYIQRRVTYQGIPYTSSQEFKVLVEQQGEDYFPSQGFSKFVFVHALPGALQVPARVRDGVADHIAVTLEGQGIEGTMIARNDGVPAFAVYEF</sequence>
<dbReference type="Pfam" id="PF13231">
    <property type="entry name" value="PMT_2"/>
    <property type="match status" value="1"/>
</dbReference>
<proteinExistence type="predicted"/>
<dbReference type="STRING" id="1802397.A3J43_03090"/>
<protein>
    <recommendedName>
        <fullName evidence="9">Glycosyltransferase RgtA/B/C/D-like domain-containing protein</fullName>
    </recommendedName>
</protein>
<feature type="transmembrane region" description="Helical" evidence="8">
    <location>
        <begin position="359"/>
        <end position="376"/>
    </location>
</feature>
<evidence type="ECO:0000256" key="4">
    <source>
        <dbReference type="ARBA" id="ARBA00022679"/>
    </source>
</evidence>
<reference evidence="10 11" key="1">
    <citation type="journal article" date="2016" name="Nat. Commun.">
        <title>Thousands of microbial genomes shed light on interconnected biogeochemical processes in an aquifer system.</title>
        <authorList>
            <person name="Anantharaman K."/>
            <person name="Brown C.T."/>
            <person name="Hug L.A."/>
            <person name="Sharon I."/>
            <person name="Castelle C.J."/>
            <person name="Probst A.J."/>
            <person name="Thomas B.C."/>
            <person name="Singh A."/>
            <person name="Wilkins M.J."/>
            <person name="Karaoz U."/>
            <person name="Brodie E.L."/>
            <person name="Williams K.H."/>
            <person name="Hubbard S.S."/>
            <person name="Banfield J.F."/>
        </authorList>
    </citation>
    <scope>NUCLEOTIDE SEQUENCE [LARGE SCALE GENOMIC DNA]</scope>
</reference>
<feature type="transmembrane region" description="Helical" evidence="8">
    <location>
        <begin position="303"/>
        <end position="322"/>
    </location>
</feature>
<evidence type="ECO:0000313" key="10">
    <source>
        <dbReference type="EMBL" id="OGL79114.1"/>
    </source>
</evidence>
<evidence type="ECO:0000256" key="6">
    <source>
        <dbReference type="ARBA" id="ARBA00022989"/>
    </source>
</evidence>
<keyword evidence="4" id="KW-0808">Transferase</keyword>
<evidence type="ECO:0000313" key="11">
    <source>
        <dbReference type="Proteomes" id="UP000176604"/>
    </source>
</evidence>
<gene>
    <name evidence="10" type="ORF">A3J43_03090</name>
</gene>
<evidence type="ECO:0000256" key="1">
    <source>
        <dbReference type="ARBA" id="ARBA00004651"/>
    </source>
</evidence>
<dbReference type="InterPro" id="IPR038731">
    <property type="entry name" value="RgtA/B/C-like"/>
</dbReference>
<keyword evidence="5 8" id="KW-0812">Transmembrane</keyword>
<evidence type="ECO:0000259" key="9">
    <source>
        <dbReference type="Pfam" id="PF13231"/>
    </source>
</evidence>
<feature type="transmembrane region" description="Helical" evidence="8">
    <location>
        <begin position="95"/>
        <end position="115"/>
    </location>
</feature>
<name>A0A1F7UMY0_9BACT</name>
<dbReference type="AlphaFoldDB" id="A0A1F7UMY0"/>
<dbReference type="GO" id="GO:0016763">
    <property type="term" value="F:pentosyltransferase activity"/>
    <property type="evidence" value="ECO:0007669"/>
    <property type="project" value="TreeGrafter"/>
</dbReference>
<keyword evidence="7 8" id="KW-0472">Membrane</keyword>
<dbReference type="GO" id="GO:0009103">
    <property type="term" value="P:lipopolysaccharide biosynthetic process"/>
    <property type="evidence" value="ECO:0007669"/>
    <property type="project" value="UniProtKB-ARBA"/>
</dbReference>
<keyword evidence="6 8" id="KW-1133">Transmembrane helix</keyword>
<dbReference type="PANTHER" id="PTHR33908:SF11">
    <property type="entry name" value="MEMBRANE PROTEIN"/>
    <property type="match status" value="1"/>
</dbReference>
<feature type="domain" description="Glycosyltransferase RgtA/B/C/D-like" evidence="9">
    <location>
        <begin position="73"/>
        <end position="229"/>
    </location>
</feature>
<organism evidence="10 11">
    <name type="scientific">Candidatus Uhrbacteria bacterium RIFCSPHIGHO2_12_FULL_54_23</name>
    <dbReference type="NCBI Taxonomy" id="1802397"/>
    <lineage>
        <taxon>Bacteria</taxon>
        <taxon>Candidatus Uhriibacteriota</taxon>
    </lineage>
</organism>
<accession>A0A1F7UMY0</accession>
<evidence type="ECO:0000256" key="3">
    <source>
        <dbReference type="ARBA" id="ARBA00022676"/>
    </source>
</evidence>
<comment type="caution">
    <text evidence="10">The sequence shown here is derived from an EMBL/GenBank/DDBJ whole genome shotgun (WGS) entry which is preliminary data.</text>
</comment>
<feature type="transmembrane region" description="Helical" evidence="8">
    <location>
        <begin position="170"/>
        <end position="191"/>
    </location>
</feature>
<evidence type="ECO:0000256" key="8">
    <source>
        <dbReference type="SAM" id="Phobius"/>
    </source>
</evidence>
<dbReference type="InterPro" id="IPR050297">
    <property type="entry name" value="LipidA_mod_glycosyltrf_83"/>
</dbReference>
<feature type="transmembrane region" description="Helical" evidence="8">
    <location>
        <begin position="277"/>
        <end position="296"/>
    </location>
</feature>
<evidence type="ECO:0000256" key="2">
    <source>
        <dbReference type="ARBA" id="ARBA00022475"/>
    </source>
</evidence>
<dbReference type="Proteomes" id="UP000176604">
    <property type="component" value="Unassembled WGS sequence"/>
</dbReference>
<dbReference type="GO" id="GO:0005886">
    <property type="term" value="C:plasma membrane"/>
    <property type="evidence" value="ECO:0007669"/>
    <property type="project" value="UniProtKB-SubCell"/>
</dbReference>